<dbReference type="PRINTS" id="PR00081">
    <property type="entry name" value="GDHRDH"/>
</dbReference>
<dbReference type="Pfam" id="PF13561">
    <property type="entry name" value="adh_short_C2"/>
    <property type="match status" value="1"/>
</dbReference>
<organism evidence="2 3">
    <name type="scientific">Paracidovorax valerianellae</name>
    <dbReference type="NCBI Taxonomy" id="187868"/>
    <lineage>
        <taxon>Bacteria</taxon>
        <taxon>Pseudomonadati</taxon>
        <taxon>Pseudomonadota</taxon>
        <taxon>Betaproteobacteria</taxon>
        <taxon>Burkholderiales</taxon>
        <taxon>Comamonadaceae</taxon>
        <taxon>Paracidovorax</taxon>
    </lineage>
</organism>
<evidence type="ECO:0000313" key="3">
    <source>
        <dbReference type="Proteomes" id="UP000198781"/>
    </source>
</evidence>
<sequence length="276" mass="28027">MDLGIAGKWALVCGASKGLGYGCAEALVREGVNVVINARNAQALEQAAAQLVAAAANESATLAHKHPQPVVLAVAADITTPEGRVAALSVAGGPGDAFDIVVTNAGGPPPGDFRDWDRDAWIKAVDANMLTPIELIKATVDGMAARGFGRIINITSSAVKAPIDILGLSNGARSGLTGFVAGASRSGIAAKGVTINNLLPGKFDTDRLAATIQAAVKKTGKNEDDVRRAQQAAIPAGRYGTPQEFGAICAFLCSVQAGYMTGQNVLADGGAFSGTF</sequence>
<dbReference type="InterPro" id="IPR002347">
    <property type="entry name" value="SDR_fam"/>
</dbReference>
<reference evidence="2 3" key="1">
    <citation type="submission" date="2016-10" db="EMBL/GenBank/DDBJ databases">
        <authorList>
            <person name="de Groot N.N."/>
        </authorList>
    </citation>
    <scope>NUCLEOTIDE SEQUENCE [LARGE SCALE GENOMIC DNA]</scope>
    <source>
        <strain evidence="2 3">DSM 16619</strain>
    </source>
</reference>
<accession>A0A1G6SZV3</accession>
<name>A0A1G6SZV3_9BURK</name>
<proteinExistence type="inferred from homology"/>
<dbReference type="STRING" id="187868.SAMN05192589_10517"/>
<dbReference type="FunFam" id="3.40.50.720:FF:000642">
    <property type="entry name" value="Short-chain dehydrogenase/reductase SDR"/>
    <property type="match status" value="1"/>
</dbReference>
<keyword evidence="3" id="KW-1185">Reference proteome</keyword>
<dbReference type="AlphaFoldDB" id="A0A1G6SZV3"/>
<dbReference type="PANTHER" id="PTHR42879:SF6">
    <property type="entry name" value="NADPH-DEPENDENT REDUCTASE BACG"/>
    <property type="match status" value="1"/>
</dbReference>
<gene>
    <name evidence="2" type="ORF">SAMN05192589_10517</name>
</gene>
<evidence type="ECO:0000256" key="1">
    <source>
        <dbReference type="ARBA" id="ARBA00006484"/>
    </source>
</evidence>
<dbReference type="EMBL" id="FMZC01000005">
    <property type="protein sequence ID" value="SDD22251.1"/>
    <property type="molecule type" value="Genomic_DNA"/>
</dbReference>
<dbReference type="RefSeq" id="WP_092743141.1">
    <property type="nucleotide sequence ID" value="NZ_FMZC01000005.1"/>
</dbReference>
<dbReference type="Gene3D" id="3.40.50.720">
    <property type="entry name" value="NAD(P)-binding Rossmann-like Domain"/>
    <property type="match status" value="1"/>
</dbReference>
<dbReference type="OrthoDB" id="9804774at2"/>
<dbReference type="SUPFAM" id="SSF51735">
    <property type="entry name" value="NAD(P)-binding Rossmann-fold domains"/>
    <property type="match status" value="1"/>
</dbReference>
<dbReference type="InterPro" id="IPR050259">
    <property type="entry name" value="SDR"/>
</dbReference>
<dbReference type="PANTHER" id="PTHR42879">
    <property type="entry name" value="3-OXOACYL-(ACYL-CARRIER-PROTEIN) REDUCTASE"/>
    <property type="match status" value="1"/>
</dbReference>
<comment type="similarity">
    <text evidence="1">Belongs to the short-chain dehydrogenases/reductases (SDR) family.</text>
</comment>
<protein>
    <submittedName>
        <fullName evidence="2">3-oxoacyl-[acyl-carrier protein] reductase</fullName>
    </submittedName>
</protein>
<evidence type="ECO:0000313" key="2">
    <source>
        <dbReference type="EMBL" id="SDD22251.1"/>
    </source>
</evidence>
<dbReference type="InterPro" id="IPR036291">
    <property type="entry name" value="NAD(P)-bd_dom_sf"/>
</dbReference>
<dbReference type="Proteomes" id="UP000198781">
    <property type="component" value="Unassembled WGS sequence"/>
</dbReference>